<dbReference type="Pfam" id="PF07791">
    <property type="entry name" value="Imm11"/>
    <property type="match status" value="1"/>
</dbReference>
<gene>
    <name evidence="2" type="ORF">A5893_17360</name>
</gene>
<organism evidence="2 3">
    <name type="scientific">Pedobacter psychrophilus</name>
    <dbReference type="NCBI Taxonomy" id="1826909"/>
    <lineage>
        <taxon>Bacteria</taxon>
        <taxon>Pseudomonadati</taxon>
        <taxon>Bacteroidota</taxon>
        <taxon>Sphingobacteriia</taxon>
        <taxon>Sphingobacteriales</taxon>
        <taxon>Sphingobacteriaceae</taxon>
        <taxon>Pedobacter</taxon>
    </lineage>
</organism>
<keyword evidence="3" id="KW-1185">Reference proteome</keyword>
<dbReference type="AlphaFoldDB" id="A0A179DKG0"/>
<dbReference type="Proteomes" id="UP000078459">
    <property type="component" value="Unassembled WGS sequence"/>
</dbReference>
<proteinExistence type="predicted"/>
<dbReference type="OrthoDB" id="793940at2"/>
<protein>
    <recommendedName>
        <fullName evidence="1">Immunity MXAN-0049 protein domain-containing protein</fullName>
    </recommendedName>
</protein>
<evidence type="ECO:0000313" key="2">
    <source>
        <dbReference type="EMBL" id="OAQ41458.1"/>
    </source>
</evidence>
<accession>A0A179DKG0</accession>
<dbReference type="EMBL" id="LWHJ01000012">
    <property type="protein sequence ID" value="OAQ41458.1"/>
    <property type="molecule type" value="Genomic_DNA"/>
</dbReference>
<evidence type="ECO:0000313" key="3">
    <source>
        <dbReference type="Proteomes" id="UP000078459"/>
    </source>
</evidence>
<sequence length="215" mass="25032">MRADIGYASNAIYAQISKTLPAIIMKIERTLEKYYYLTGDEKSNVGNADPEDSTIRWDYFENKDKNFNLTDPLKFKINARRFSGQTGDYQFNSCGFLLFSDKLRTTIVQYLTDIDNPKWFPAKLTDLDGVTTDYSILHLFKKHDFLDYQKSTFVEGTDHPIKKRFDLEKIEDRLIFNAKILGVSLCVHDIVRKDIKKSNYTGLYFYKIHTAGRLS</sequence>
<reference evidence="2 3" key="2">
    <citation type="submission" date="2016-06" db="EMBL/GenBank/DDBJ databases">
        <title>Pedobacter psychrophilus sp. nov., isolated from Antarctic fragmentary rock.</title>
        <authorList>
            <person name="Svec P."/>
        </authorList>
    </citation>
    <scope>NUCLEOTIDE SEQUENCE [LARGE SCALE GENOMIC DNA]</scope>
    <source>
        <strain evidence="2 3">CCM 8644</strain>
    </source>
</reference>
<dbReference type="InterPro" id="IPR012433">
    <property type="entry name" value="Imm11"/>
</dbReference>
<comment type="caution">
    <text evidence="2">The sequence shown here is derived from an EMBL/GenBank/DDBJ whole genome shotgun (WGS) entry which is preliminary data.</text>
</comment>
<reference evidence="2 3" key="1">
    <citation type="submission" date="2016-04" db="EMBL/GenBank/DDBJ databases">
        <authorList>
            <person name="Evans L.H."/>
            <person name="Alamgir A."/>
            <person name="Owens N."/>
            <person name="Weber N.D."/>
            <person name="Virtaneva K."/>
            <person name="Barbian K."/>
            <person name="Babar A."/>
            <person name="Rosenke K."/>
        </authorList>
    </citation>
    <scope>NUCLEOTIDE SEQUENCE [LARGE SCALE GENOMIC DNA]</scope>
    <source>
        <strain evidence="2 3">CCM 8644</strain>
    </source>
</reference>
<evidence type="ECO:0000259" key="1">
    <source>
        <dbReference type="Pfam" id="PF07791"/>
    </source>
</evidence>
<feature type="domain" description="Immunity MXAN-0049 protein" evidence="1">
    <location>
        <begin position="65"/>
        <end position="209"/>
    </location>
</feature>
<name>A0A179DKG0_9SPHI</name>
<dbReference type="RefSeq" id="WP_068821464.1">
    <property type="nucleotide sequence ID" value="NZ_LWHJ01000012.1"/>
</dbReference>